<organism evidence="1 2">
    <name type="scientific">Hallella multisaccharivorax DSM 17128</name>
    <dbReference type="NCBI Taxonomy" id="688246"/>
    <lineage>
        <taxon>Bacteria</taxon>
        <taxon>Pseudomonadati</taxon>
        <taxon>Bacteroidota</taxon>
        <taxon>Bacteroidia</taxon>
        <taxon>Bacteroidales</taxon>
        <taxon>Prevotellaceae</taxon>
        <taxon>Hallella</taxon>
    </lineage>
</organism>
<gene>
    <name evidence="1" type="ORF">Premu_1654</name>
</gene>
<dbReference type="Proteomes" id="UP000002772">
    <property type="component" value="Unassembled WGS sequence"/>
</dbReference>
<reference evidence="2" key="1">
    <citation type="journal article" date="2011" name="Stand. Genomic Sci.">
        <title>Non-contiguous finished genome sequence of the opportunistic oral pathogen Prevotella multisaccharivorax type strain (PPPA20).</title>
        <authorList>
            <person name="Pati A."/>
            <person name="Gronow S."/>
            <person name="Lu M."/>
            <person name="Lapidus A."/>
            <person name="Nolan M."/>
            <person name="Lucas S."/>
            <person name="Hammon N."/>
            <person name="Deshpande S."/>
            <person name="Cheng J.F."/>
            <person name="Tapia R."/>
            <person name="Han C."/>
            <person name="Goodwin L."/>
            <person name="Pitluck S."/>
            <person name="Liolios K."/>
            <person name="Pagani I."/>
            <person name="Mavromatis K."/>
            <person name="Mikhailova N."/>
            <person name="Huntemann M."/>
            <person name="Chen A."/>
            <person name="Palaniappan K."/>
            <person name="Land M."/>
            <person name="Hauser L."/>
            <person name="Detter J.C."/>
            <person name="Brambilla E.M."/>
            <person name="Rohde M."/>
            <person name="Goker M."/>
            <person name="Woyke T."/>
            <person name="Bristow J."/>
            <person name="Eisen J.A."/>
            <person name="Markowitz V."/>
            <person name="Hugenholtz P."/>
            <person name="Kyrpides N.C."/>
            <person name="Klenk H.P."/>
            <person name="Ivanova N."/>
        </authorList>
    </citation>
    <scope>NUCLEOTIDE SEQUENCE [LARGE SCALE GENOMIC DNA]</scope>
    <source>
        <strain evidence="2">DSM 17128</strain>
    </source>
</reference>
<keyword evidence="2" id="KW-1185">Reference proteome</keyword>
<evidence type="ECO:0000313" key="1">
    <source>
        <dbReference type="EMBL" id="EGN57060.1"/>
    </source>
</evidence>
<dbReference type="STRING" id="688246.Premu_1654"/>
<sequence length="177" mass="20768">MCNSALYHKNMDELQEDNNFFAIFNSLYLVSSDILLTHTHTHTHTHRRYRCNFLQKPPRIRARETRRTLFRQRTYMWFLRLDFCIPCEGLSFEISPTFLLGELHLDFIALRVIKVTVKNLMTHDNKVSVRQIEGTGAVTVPDKVQNKQNGLTNFTVAARHSNSISYTVCKRKNMTFN</sequence>
<dbReference type="AlphaFoldDB" id="F8NCM4"/>
<proteinExistence type="predicted"/>
<protein>
    <submittedName>
        <fullName evidence="1">Uncharacterized protein</fullName>
    </submittedName>
</protein>
<accession>F8NCM4</accession>
<name>F8NCM4_9BACT</name>
<evidence type="ECO:0000313" key="2">
    <source>
        <dbReference type="Proteomes" id="UP000002772"/>
    </source>
</evidence>
<dbReference type="EMBL" id="GL945017">
    <property type="protein sequence ID" value="EGN57060.1"/>
    <property type="molecule type" value="Genomic_DNA"/>
</dbReference>
<dbReference type="HOGENOM" id="CLU_1516588_0_0_10"/>